<dbReference type="PANTHER" id="PTHR43685">
    <property type="entry name" value="GLYCOSYLTRANSFERASE"/>
    <property type="match status" value="1"/>
</dbReference>
<evidence type="ECO:0000259" key="1">
    <source>
        <dbReference type="Pfam" id="PF00535"/>
    </source>
</evidence>
<organism evidence="2 3">
    <name type="scientific">Paenarthrobacter nicotinovorans</name>
    <name type="common">Arthrobacter nicotinovorans</name>
    <dbReference type="NCBI Taxonomy" id="29320"/>
    <lineage>
        <taxon>Bacteria</taxon>
        <taxon>Bacillati</taxon>
        <taxon>Actinomycetota</taxon>
        <taxon>Actinomycetes</taxon>
        <taxon>Micrococcales</taxon>
        <taxon>Micrococcaceae</taxon>
        <taxon>Paenarthrobacter</taxon>
    </lineage>
</organism>
<sequence length="365" mass="39189">MIRPRFTVICPAYNRSAPIAATIESVLKQTRGDFELLVGSDGSTDDTDDIVAGFARADSRVKLVRLAHTGDPGLVRNRLCGQAGQGYVAYIDHDDVWREDHLAVLGSVLDSGAEWAASGGDYRHDDGSSTILGGRSLLWHPELAVVDPYAEPSRVAHRMPVLTAAGGWRRAARGLEDWDLWWRMSSRGAGLQPVDETTAVVSISGTTRRHTLDHHLVVPLAGTASASAARAAVEDWSQARLAEVFAADFLRWAGEIDLDPLVMLPLANNGSGGCLPEETAERPGPSVSTAPHMAFTVGAFPGGHDGWLVGIAAPVVSRGHRQAMQRVLRTRFPEAMGRLESGVSLRCGGIGEQMKNAQSKRGNHE</sequence>
<dbReference type="CDD" id="cd00761">
    <property type="entry name" value="Glyco_tranf_GTA_type"/>
    <property type="match status" value="1"/>
</dbReference>
<proteinExistence type="predicted"/>
<name>A0ABT9TTK4_PAENI</name>
<protein>
    <recommendedName>
        <fullName evidence="1">Glycosyltransferase 2-like domain-containing protein</fullName>
    </recommendedName>
</protein>
<dbReference type="Pfam" id="PF00535">
    <property type="entry name" value="Glycos_transf_2"/>
    <property type="match status" value="1"/>
</dbReference>
<comment type="caution">
    <text evidence="2">The sequence shown here is derived from an EMBL/GenBank/DDBJ whole genome shotgun (WGS) entry which is preliminary data.</text>
</comment>
<keyword evidence="3" id="KW-1185">Reference proteome</keyword>
<dbReference type="RefSeq" id="WP_018778967.1">
    <property type="nucleotide sequence ID" value="NZ_BMRR01000006.1"/>
</dbReference>
<feature type="domain" description="Glycosyltransferase 2-like" evidence="1">
    <location>
        <begin position="7"/>
        <end position="129"/>
    </location>
</feature>
<evidence type="ECO:0000313" key="3">
    <source>
        <dbReference type="Proteomes" id="UP001244563"/>
    </source>
</evidence>
<dbReference type="EMBL" id="JAUSSW010000018">
    <property type="protein sequence ID" value="MDQ0104564.1"/>
    <property type="molecule type" value="Genomic_DNA"/>
</dbReference>
<dbReference type="Proteomes" id="UP001244563">
    <property type="component" value="Unassembled WGS sequence"/>
</dbReference>
<gene>
    <name evidence="2" type="ORF">J2T10_004239</name>
</gene>
<reference evidence="2 3" key="1">
    <citation type="submission" date="2023-07" db="EMBL/GenBank/DDBJ databases">
        <title>Sorghum-associated microbial communities from plants grown in Nebraska, USA.</title>
        <authorList>
            <person name="Schachtman D."/>
        </authorList>
    </citation>
    <scope>NUCLEOTIDE SEQUENCE [LARGE SCALE GENOMIC DNA]</scope>
    <source>
        <strain evidence="2 3">CC523</strain>
    </source>
</reference>
<dbReference type="InterPro" id="IPR029044">
    <property type="entry name" value="Nucleotide-diphossugar_trans"/>
</dbReference>
<dbReference type="InterPro" id="IPR050834">
    <property type="entry name" value="Glycosyltransf_2"/>
</dbReference>
<accession>A0ABT9TTK4</accession>
<dbReference type="GeneID" id="84016430"/>
<dbReference type="Gene3D" id="3.90.550.10">
    <property type="entry name" value="Spore Coat Polysaccharide Biosynthesis Protein SpsA, Chain A"/>
    <property type="match status" value="1"/>
</dbReference>
<evidence type="ECO:0000313" key="2">
    <source>
        <dbReference type="EMBL" id="MDQ0104564.1"/>
    </source>
</evidence>
<dbReference type="InterPro" id="IPR001173">
    <property type="entry name" value="Glyco_trans_2-like"/>
</dbReference>
<dbReference type="SUPFAM" id="SSF53448">
    <property type="entry name" value="Nucleotide-diphospho-sugar transferases"/>
    <property type="match status" value="1"/>
</dbReference>
<dbReference type="PANTHER" id="PTHR43685:SF2">
    <property type="entry name" value="GLYCOSYLTRANSFERASE 2-LIKE DOMAIN-CONTAINING PROTEIN"/>
    <property type="match status" value="1"/>
</dbReference>